<dbReference type="GO" id="GO:0007155">
    <property type="term" value="P:cell adhesion"/>
    <property type="evidence" value="ECO:0007669"/>
    <property type="project" value="InterPro"/>
</dbReference>
<dbReference type="EMBL" id="ONZG01000002">
    <property type="protein sequence ID" value="SPJ27607.1"/>
    <property type="molecule type" value="Genomic_DNA"/>
</dbReference>
<evidence type="ECO:0000313" key="5">
    <source>
        <dbReference type="EMBL" id="SPJ27607.1"/>
    </source>
</evidence>
<dbReference type="GO" id="GO:0016787">
    <property type="term" value="F:hydrolase activity"/>
    <property type="evidence" value="ECO:0007669"/>
    <property type="project" value="UniProtKB-KW"/>
</dbReference>
<evidence type="ECO:0000256" key="4">
    <source>
        <dbReference type="ARBA" id="ARBA00023180"/>
    </source>
</evidence>
<dbReference type="Pfam" id="PF01839">
    <property type="entry name" value="FG-GAP"/>
    <property type="match status" value="7"/>
</dbReference>
<evidence type="ECO:0000313" key="6">
    <source>
        <dbReference type="Proteomes" id="UP000244898"/>
    </source>
</evidence>
<keyword evidence="6" id="KW-1185">Reference proteome</keyword>
<evidence type="ECO:0000256" key="2">
    <source>
        <dbReference type="ARBA" id="ARBA00022737"/>
    </source>
</evidence>
<keyword evidence="3" id="KW-0378">Hydrolase</keyword>
<name>A0A2R8C5B0_9RHOB</name>
<dbReference type="SMART" id="SM00191">
    <property type="entry name" value="Int_alpha"/>
    <property type="match status" value="7"/>
</dbReference>
<evidence type="ECO:0000256" key="3">
    <source>
        <dbReference type="ARBA" id="ARBA00022801"/>
    </source>
</evidence>
<dbReference type="InterPro" id="IPR013517">
    <property type="entry name" value="FG-GAP"/>
</dbReference>
<dbReference type="Gene3D" id="2.130.10.130">
    <property type="entry name" value="Integrin alpha, N-terminal"/>
    <property type="match status" value="4"/>
</dbReference>
<keyword evidence="1" id="KW-0732">Signal</keyword>
<accession>A0A2R8C5B0</accession>
<dbReference type="PROSITE" id="PS51470">
    <property type="entry name" value="FG_GAP"/>
    <property type="match status" value="4"/>
</dbReference>
<dbReference type="PANTHER" id="PTHR23221:SF7">
    <property type="entry name" value="PHOSPHATIDYLINOSITOL-GLYCAN-SPECIFIC PHOSPHOLIPASE D"/>
    <property type="match status" value="1"/>
</dbReference>
<dbReference type="PRINTS" id="PR01185">
    <property type="entry name" value="INTEGRINA"/>
</dbReference>
<dbReference type="PANTHER" id="PTHR23221">
    <property type="entry name" value="GLYCOSYLPHOSPHATIDYLINOSITOL PHOSPHOLIPASE D"/>
    <property type="match status" value="1"/>
</dbReference>
<evidence type="ECO:0000256" key="1">
    <source>
        <dbReference type="ARBA" id="ARBA00022729"/>
    </source>
</evidence>
<keyword evidence="4" id="KW-0325">Glycoprotein</keyword>
<protein>
    <recommendedName>
        <fullName evidence="7">FG-GAP repeat protein</fullName>
    </recommendedName>
</protein>
<dbReference type="AlphaFoldDB" id="A0A2R8C5B0"/>
<keyword evidence="2" id="KW-0677">Repeat</keyword>
<sequence length="664" mass="65998">MEGIVSYSLPFQCPEAESCLCMSSFFDYSEKRKFDVTTDGVFRLSDIDGSNGFVIQGIDPYDYSGGSVSSAGDVNGDGIDDLIIGAYGAAGGATSQAGESYVVFGSTAGFGATLPLSSLNGANGFVVQGIASYDFSGGSVSSAGDVNGDGIGDLIIGASGAGSSREGESYVVFGSTAGFGATLPLSDLWQVRNGFEIQGQLNGNSGASVSSAGDVNGDGIDDLIIGAPEAEVGGQREVGESYVVFGSTSAFPTVLYASSLDGSNGFVIEGANSDDTAGNSVSSAGDVNGDGIDDLIIGAVHDVAGVPTSAGESYVVFGSTAGFAANLPLSSLDGSNGFVIQGAEVGDDFGTSVSSAGDVNGDGIDDLIVGAIFAEPGGLYNAGESYVVFGSTAGFAATLPVSSLDGSNGFAIQGANERDISGISVSSAGDVNGDGIDDLIIGAENASPSGIESAGESYVVFGSNVGFEATLPLSSLNGRNGFVIEGSERLDKSGRSVSSAGDVNGDGIDDLIIGAIQASPGGTTSAGESYVIFGRSTISSDIIGTDGNDTIAGTENSERIFGLGGSDWIMPMAGLDTVDGGDGFDQIFFDTAAAGINASLKDGVTVAGDQVNALVNVEGITGSGYADALRGDDGDNKLRGLGGADTFSQMAGRIPSKAVQARTC</sequence>
<dbReference type="InterPro" id="IPR028994">
    <property type="entry name" value="Integrin_alpha_N"/>
</dbReference>
<dbReference type="OrthoDB" id="419320at2"/>
<reference evidence="6" key="1">
    <citation type="submission" date="2018-03" db="EMBL/GenBank/DDBJ databases">
        <authorList>
            <person name="Rodrigo-Torres L."/>
            <person name="Arahal R. D."/>
            <person name="Lucena T."/>
        </authorList>
    </citation>
    <scope>NUCLEOTIDE SEQUENCE [LARGE SCALE GENOMIC DNA]</scope>
    <source>
        <strain evidence="6">CECT 7615</strain>
    </source>
</reference>
<gene>
    <name evidence="5" type="ORF">TRM7615_01097</name>
</gene>
<dbReference type="InterPro" id="IPR000413">
    <property type="entry name" value="Integrin_alpha"/>
</dbReference>
<organism evidence="5 6">
    <name type="scientific">Falsiruegeria mediterranea M17</name>
    <dbReference type="NCBI Taxonomy" id="1200281"/>
    <lineage>
        <taxon>Bacteria</taxon>
        <taxon>Pseudomonadati</taxon>
        <taxon>Pseudomonadota</taxon>
        <taxon>Alphaproteobacteria</taxon>
        <taxon>Rhodobacterales</taxon>
        <taxon>Roseobacteraceae</taxon>
        <taxon>Falsiruegeria</taxon>
    </lineage>
</organism>
<dbReference type="InterPro" id="IPR013519">
    <property type="entry name" value="Int_alpha_beta-p"/>
</dbReference>
<dbReference type="GO" id="GO:0008305">
    <property type="term" value="C:integrin complex"/>
    <property type="evidence" value="ECO:0007669"/>
    <property type="project" value="InterPro"/>
</dbReference>
<dbReference type="Proteomes" id="UP000244898">
    <property type="component" value="Unassembled WGS sequence"/>
</dbReference>
<dbReference type="SUPFAM" id="SSF69318">
    <property type="entry name" value="Integrin alpha N-terminal domain"/>
    <property type="match status" value="2"/>
</dbReference>
<evidence type="ECO:0008006" key="7">
    <source>
        <dbReference type="Google" id="ProtNLM"/>
    </source>
</evidence>
<proteinExistence type="predicted"/>